<evidence type="ECO:0000256" key="1">
    <source>
        <dbReference type="SAM" id="MobiDB-lite"/>
    </source>
</evidence>
<evidence type="ECO:0000313" key="2">
    <source>
        <dbReference type="EMBL" id="KAF7012745.1"/>
    </source>
</evidence>
<dbReference type="EMBL" id="CM022215">
    <property type="protein sequence ID" value="KAF7012745.1"/>
    <property type="molecule type" value="Genomic_DNA"/>
</dbReference>
<feature type="non-terminal residue" evidence="2">
    <location>
        <position position="1"/>
    </location>
</feature>
<proteinExistence type="predicted"/>
<protein>
    <submittedName>
        <fullName evidence="2">Uncharacterized protein</fullName>
    </submittedName>
</protein>
<sequence>NGVRGLMLDTYDYNNDLWLCHSFGGHAQGRRRLAAAQGHDRPEPPPPRLHLQAGPRGLRRRRLPVGLRPRDA</sequence>
<organism evidence="2">
    <name type="scientific">Triticum aestivum</name>
    <name type="common">Wheat</name>
    <dbReference type="NCBI Taxonomy" id="4565"/>
    <lineage>
        <taxon>Eukaryota</taxon>
        <taxon>Viridiplantae</taxon>
        <taxon>Streptophyta</taxon>
        <taxon>Embryophyta</taxon>
        <taxon>Tracheophyta</taxon>
        <taxon>Spermatophyta</taxon>
        <taxon>Magnoliopsida</taxon>
        <taxon>Liliopsida</taxon>
        <taxon>Poales</taxon>
        <taxon>Poaceae</taxon>
        <taxon>BOP clade</taxon>
        <taxon>Pooideae</taxon>
        <taxon>Triticodae</taxon>
        <taxon>Triticeae</taxon>
        <taxon>Triticinae</taxon>
        <taxon>Triticum</taxon>
    </lineage>
</organism>
<name>A0A9R1JCS6_WHEAT</name>
<feature type="non-terminal residue" evidence="2">
    <location>
        <position position="72"/>
    </location>
</feature>
<reference evidence="2" key="1">
    <citation type="journal article" date="2017" name="Gigascience">
        <title>The first near-complete assembly of the hexaploid bread wheat genome, Triticum aestivum.</title>
        <authorList>
            <person name="Zimin A.V."/>
            <person name="Puiu D."/>
            <person name="Hall R."/>
            <person name="Kingan S."/>
            <person name="Clavijo B.J."/>
            <person name="Salzberg S.L."/>
        </authorList>
    </citation>
    <scope>NUCLEOTIDE SEQUENCE</scope>
    <source>
        <tissue evidence="2">Leaf</tissue>
    </source>
</reference>
<feature type="region of interest" description="Disordered" evidence="1">
    <location>
        <begin position="31"/>
        <end position="72"/>
    </location>
</feature>
<reference evidence="2" key="2">
    <citation type="submission" date="2020-03" db="EMBL/GenBank/DDBJ databases">
        <title>The second near-complete assembly of the hexaploid bread wheat (Triticum aestivum) genome.</title>
        <authorList>
            <person name="Zimin A.V."/>
            <person name="Puiu D."/>
            <person name="Shumante A."/>
            <person name="Alonge M."/>
            <person name="Salzberg S.L."/>
        </authorList>
    </citation>
    <scope>NUCLEOTIDE SEQUENCE</scope>
    <source>
        <tissue evidence="2">Leaf</tissue>
    </source>
</reference>
<comment type="caution">
    <text evidence="2">The sequence shown here is derived from an EMBL/GenBank/DDBJ whole genome shotgun (WGS) entry which is preliminary data.</text>
</comment>
<gene>
    <name evidence="2" type="ORF">CFC21_026903</name>
</gene>
<accession>A0A9R1JCS6</accession>
<dbReference type="AlphaFoldDB" id="A0A9R1JCS6"/>
<dbReference type="Pfam" id="PF26178">
    <property type="entry name" value="PI-PLC_cat"/>
    <property type="match status" value="1"/>
</dbReference>
<dbReference type="Proteomes" id="UP000815260">
    <property type="component" value="Chromosome 2B"/>
</dbReference>